<keyword evidence="6" id="KW-1133">Transmembrane helix</keyword>
<keyword evidence="2" id="KW-0964">Secreted</keyword>
<keyword evidence="3" id="KW-0732">Signal</keyword>
<evidence type="ECO:0000313" key="9">
    <source>
        <dbReference type="Proteomes" id="UP001625389"/>
    </source>
</evidence>
<evidence type="ECO:0000256" key="6">
    <source>
        <dbReference type="SAM" id="Phobius"/>
    </source>
</evidence>
<feature type="domain" description="Gram-positive cocci surface proteins LPxTG" evidence="7">
    <location>
        <begin position="2395"/>
        <end position="2432"/>
    </location>
</feature>
<dbReference type="RefSeq" id="WP_407137494.1">
    <property type="nucleotide sequence ID" value="NZ_JBGQPK010000033.1"/>
</dbReference>
<accession>A0ABW8UCS4</accession>
<dbReference type="InterPro" id="IPR019931">
    <property type="entry name" value="LPXTG_anchor"/>
</dbReference>
<feature type="transmembrane region" description="Helical" evidence="6">
    <location>
        <begin position="2403"/>
        <end position="2423"/>
    </location>
</feature>
<dbReference type="NCBIfam" id="TIGR01167">
    <property type="entry name" value="LPXTG_anchor"/>
    <property type="match status" value="1"/>
</dbReference>
<proteinExistence type="predicted"/>
<evidence type="ECO:0000313" key="8">
    <source>
        <dbReference type="EMBL" id="MFL2029651.1"/>
    </source>
</evidence>
<evidence type="ECO:0000259" key="7">
    <source>
        <dbReference type="PROSITE" id="PS50847"/>
    </source>
</evidence>
<name>A0ABW8UCS4_9LACO</name>
<organism evidence="8 9">
    <name type="scientific">Loigolactobacillus zhaoyuanensis</name>
    <dbReference type="NCBI Taxonomy" id="2486017"/>
    <lineage>
        <taxon>Bacteria</taxon>
        <taxon>Bacillati</taxon>
        <taxon>Bacillota</taxon>
        <taxon>Bacilli</taxon>
        <taxon>Lactobacillales</taxon>
        <taxon>Lactobacillaceae</taxon>
        <taxon>Loigolactobacillus</taxon>
    </lineage>
</organism>
<dbReference type="InterPro" id="IPR041277">
    <property type="entry name" value="MBG_Lactobacillales"/>
</dbReference>
<evidence type="ECO:0000256" key="1">
    <source>
        <dbReference type="ARBA" id="ARBA00022512"/>
    </source>
</evidence>
<keyword evidence="6" id="KW-0812">Transmembrane</keyword>
<evidence type="ECO:0000256" key="3">
    <source>
        <dbReference type="ARBA" id="ARBA00022729"/>
    </source>
</evidence>
<dbReference type="PROSITE" id="PS50847">
    <property type="entry name" value="GRAM_POS_ANCHORING"/>
    <property type="match status" value="1"/>
</dbReference>
<dbReference type="EMBL" id="JBGQPK010000033">
    <property type="protein sequence ID" value="MFL2029651.1"/>
    <property type="molecule type" value="Genomic_DNA"/>
</dbReference>
<keyword evidence="4" id="KW-0572">Peptidoglycan-anchor</keyword>
<comment type="caution">
    <text evidence="8">The sequence shown here is derived from an EMBL/GenBank/DDBJ whole genome shotgun (WGS) entry which is preliminary data.</text>
</comment>
<dbReference type="Gene3D" id="3.10.430.110">
    <property type="match status" value="11"/>
</dbReference>
<feature type="compositionally biased region" description="Low complexity" evidence="5">
    <location>
        <begin position="2322"/>
        <end position="2331"/>
    </location>
</feature>
<dbReference type="InterPro" id="IPR041286">
    <property type="entry name" value="MBG_2"/>
</dbReference>
<reference evidence="8 9" key="1">
    <citation type="submission" date="2024-08" db="EMBL/GenBank/DDBJ databases">
        <authorList>
            <person name="Arias E."/>
        </authorList>
    </citation>
    <scope>NUCLEOTIDE SEQUENCE [LARGE SCALE GENOMIC DNA]</scope>
    <source>
        <strain evidence="8 9">FAM 25317</strain>
    </source>
</reference>
<protein>
    <submittedName>
        <fullName evidence="8">MBG domain-containing protein</fullName>
    </submittedName>
</protein>
<keyword evidence="9" id="KW-1185">Reference proteome</keyword>
<evidence type="ECO:0000256" key="2">
    <source>
        <dbReference type="ARBA" id="ARBA00022525"/>
    </source>
</evidence>
<feature type="region of interest" description="Disordered" evidence="5">
    <location>
        <begin position="2321"/>
        <end position="2369"/>
    </location>
</feature>
<keyword evidence="6" id="KW-0472">Membrane</keyword>
<evidence type="ECO:0000256" key="4">
    <source>
        <dbReference type="ARBA" id="ARBA00023088"/>
    </source>
</evidence>
<dbReference type="Pfam" id="PF18676">
    <property type="entry name" value="MBG_2"/>
    <property type="match status" value="4"/>
</dbReference>
<dbReference type="Proteomes" id="UP001625389">
    <property type="component" value="Unassembled WGS sequence"/>
</dbReference>
<sequence length="2432" mass="254834">MNGVISGGLSDQTTAGIVFVDNRTDVEKVYINSSTSAGTTLYLMASINAATQSGTFSPRNTIPAGTTSFAIGIKDASTPGGKLATYHDFTVDGDGQLVDGDGKPAITEPTVVAAEVSVTANQAGSFTYTVNGGATQNGTYGTALTGINVGDVVVVTPGIVSGYTVTQSNSSFTANADATKNTDVVEYWAVQESIQVNYQDYFGNTIKPSTTTTGSYGDAALNLTTDGSAVDGYTFNADDAINDPAKAVSFILDANGNVVATDATGATITAITLYYKTNITVNVSGTKVYDGLDSANEVNDYKNLTFTDANGEIIPVDVSGMATGNFYYNADVGVYTDGINLNPNLLTTKNPGYQISGVTSKGYTVTAAKTTATISKDGSKTYDGTAISYLPDVTFSDISGAMVAPDIAWTVADFEYVDAAGNVFTAPTNAGSYTIQFTTAGQARLDAETNYQITVALGSYEIKKAAITVTAKDTSKLLGDADPTLTATSAELVDGDQLTYSISRVIGESAGTYTITATAAATDNPNYAITFKTGTFTIQGATASVTISSGHKTYDGKNIDFLPSVNIVRTDNGTTLPKIDWVADDFEYVLNDEVTTDTKNVDTYTIRLSVNGQAELAALTDYIFATTQPGEYTIDQAAVTITVTPNQSKVFNTADPTSYASTVSATVDNETLAYEVTREAGENVDDYAYIVKLDNSDINKNYAITVINSLFKITPAAGEVTLNGGFKDYDGQPVPTLTIESPVVVNLVQGDDYTITPEPGTATATLKDAGTYTYTLTQAGIDKIDLVNRNYTLNNYSKSATYTINKKAVTLTANNTGKNFGITKDPTLSATARAGDVVAGETLDYTISRVAGEKVGTYTITATATAGKNSNYDITTKTGTFTISPAPLSEYQINAGSKVYDSSAINAVPKVYGTLADGSSLELSQNANLVSADFIYTPTTGTDDLTGVGLYTVSLTTNGFEKLMSANTDYYLSGIAGATGTYEITPADATIKINYSSKVYDGKAINYVPTVSLTDSAAEITVPKDVQLSDGDYTITSVSGSADLEDAGDYQIVLTAQGVTNVKAAFSNFNLGTSTDTLGEYTITKQPATITLDSKSMAYDGQPHTPTATVSGEVNGEKLQYTLSAGLTYPGTKTVTATFDPKTEINKNYNITVKDNALTITGDAFITINRVIHYVGAGFTSADDVTQTLSYGVVDTGIVDGNGNEQLRYTLSNASPNADIPLVTGYTPSSLTATIELNADKTAYLSIDGSGAPVTQTEKPTAADITITYTANEEPVTVNATGNDVENGATTFTYTVNGGDKLTGTYGTSLTGIHYGDTVAITPGTQDGYDSNVDHSTIVVSEDGANNAANVTYVADYRQIEVQVIESTTEKVIGSITLHGKTGETYAIAEPPASLNLDYMEGMNNGTLEHTINSVPLLTLTSTDGSLTGTYAADQADNATVKIYYTMNDQTLNVDYVKLNADGSYQNIGAGTVSYSTATGKITWDGQPAGYEATPVDSVIHYLDSGKYVSLGSNSAGIYTVNDLNVNVDEGDAAIAMMLDNVFNPSFVLTPQAQTVIVNAVANKADNKTFTYTVNGGAKLTGTYGTPLEDIVTADVIAVTPNVQAGYAFKQSAEKYAVNAVDDVNAQVADTVTYSTISIGAADITYGAAPTYTLDIQTDSGVKTIKLTAADIDITDPVYTNSGQYLAAGSYDLTLNTTGLALLQAENPDFTFGAITGKLVVAKKEITVTAGSDTKIYAATDPVLTSKVNKNDLVGKDELAYTVSRATGENVGSYVERIQSGQNDNYTIKPVDGEFTITPLATTPDDQTTQVTTGKQEITFGQKTPTFGVTVSADSKLNLDGVTLTNADFDFYTADGKTKLDEIPTDQGTYKVNLNAAGQKLVQDANPNYTLSADDFIAGIYTIDPLATTPDDQTTEVTTGKQEIIFGQKTPVFDVTVSADSKLNLDGVTLTNADFDFYTADGKTKLDEVPTDQGTYKVNLNAAGQKLVQDANPNYTLSADDFIAGTYTITPKETVAKDPTTQVTTGKQEITFGQETPAFGVTVSADSKLNLADLDLTNDNFTFVNKVTGKAVDGIPTDQGTYTVSLNTTGQGKVQYANPNYAMSAADFKAGTYTINPVEATSDATSFTVKDATAVYGDKTPSFVITPGKDVVDPGNLTNADFIFIDKATGKTVDGVPTNVGSYDVQLNTKGQDKVATANQNYVFTADDFTPGTYKITPKATNTTDATTKVTVNNQTIKEGDPTPTFTLSIGDQLIQGSVSNADFVFMQNGQILTGVPTKAGSYTVMLSAAAQQRLAAGQNYALTSSDFIAGTFIIQAVATDPGNGNQTNPGSGSGTGNGSGNMAETGQDTVVTPNHSGQTPASTAVGTNAGQPVVANISNTTNAPTTLLDKAKKLPQTGEASGTAATTVGLALLSGLFGLLGIRRKKHEDDA</sequence>
<evidence type="ECO:0000256" key="5">
    <source>
        <dbReference type="SAM" id="MobiDB-lite"/>
    </source>
</evidence>
<gene>
    <name evidence="8" type="ORF">ACEN34_08475</name>
</gene>
<dbReference type="Pfam" id="PF17883">
    <property type="entry name" value="MBG"/>
    <property type="match status" value="11"/>
</dbReference>
<feature type="compositionally biased region" description="Polar residues" evidence="5">
    <location>
        <begin position="2343"/>
        <end position="2369"/>
    </location>
</feature>
<dbReference type="Gene3D" id="3.10.20.320">
    <property type="entry name" value="Putative peptidoglycan bound protein (lpxtg motif)"/>
    <property type="match status" value="1"/>
</dbReference>
<dbReference type="Pfam" id="PF00746">
    <property type="entry name" value="Gram_pos_anchor"/>
    <property type="match status" value="1"/>
</dbReference>
<keyword evidence="1" id="KW-0134">Cell wall</keyword>